<dbReference type="SUPFAM" id="SSF55811">
    <property type="entry name" value="Nudix"/>
    <property type="match status" value="1"/>
</dbReference>
<comment type="caution">
    <text evidence="2">The sequence shown here is derived from an EMBL/GenBank/DDBJ whole genome shotgun (WGS) entry which is preliminary data.</text>
</comment>
<dbReference type="PROSITE" id="PS51462">
    <property type="entry name" value="NUDIX"/>
    <property type="match status" value="1"/>
</dbReference>
<dbReference type="InterPro" id="IPR015797">
    <property type="entry name" value="NUDIX_hydrolase-like_dom_sf"/>
</dbReference>
<dbReference type="EMBL" id="JASCTH010000005">
    <property type="protein sequence ID" value="MDI6098822.1"/>
    <property type="molecule type" value="Genomic_DNA"/>
</dbReference>
<evidence type="ECO:0000313" key="2">
    <source>
        <dbReference type="EMBL" id="MDI6098822.1"/>
    </source>
</evidence>
<dbReference type="RefSeq" id="WP_282758693.1">
    <property type="nucleotide sequence ID" value="NZ_JASCTH010000005.1"/>
</dbReference>
<keyword evidence="2" id="KW-0378">Hydrolase</keyword>
<dbReference type="CDD" id="cd24161">
    <property type="entry name" value="NUDIX_ADPRase_Ndx2"/>
    <property type="match status" value="1"/>
</dbReference>
<accession>A0ABT6WGG8</accession>
<evidence type="ECO:0000259" key="1">
    <source>
        <dbReference type="PROSITE" id="PS51462"/>
    </source>
</evidence>
<protein>
    <submittedName>
        <fullName evidence="2">NUDIX hydrolase</fullName>
        <ecNumber evidence="2">3.6.-.-</ecNumber>
    </submittedName>
</protein>
<gene>
    <name evidence="2" type="ORF">QLQ12_09445</name>
</gene>
<keyword evidence="3" id="KW-1185">Reference proteome</keyword>
<dbReference type="EC" id="3.6.-.-" evidence="2"/>
<reference evidence="2 3" key="1">
    <citation type="submission" date="2023-05" db="EMBL/GenBank/DDBJ databases">
        <title>Actinoplanes sp. NEAU-A12 genome sequencing.</title>
        <authorList>
            <person name="Wang Z.-S."/>
        </authorList>
    </citation>
    <scope>NUCLEOTIDE SEQUENCE [LARGE SCALE GENOMIC DNA]</scope>
    <source>
        <strain evidence="2 3">NEAU-A12</strain>
    </source>
</reference>
<sequence>MERVDSRVVYENPWMVVREDEIRRPDGTPGIFGVVEKPDFALVLPRWQDGFWLVEQFRYPVGRRAWEFPQGSWGRGASGDQASLARQELAEETGLQAASLTHLGHLFEAYGFSTQGFDVYLAEGLTEGEPDREPSEQDMIHRAFTDQEIDGMILSGQIVDAPSLAALTLFRLRPA</sequence>
<name>A0ABT6WGG8_9ACTN</name>
<evidence type="ECO:0000313" key="3">
    <source>
        <dbReference type="Proteomes" id="UP001241758"/>
    </source>
</evidence>
<dbReference type="Pfam" id="PF00293">
    <property type="entry name" value="NUDIX"/>
    <property type="match status" value="1"/>
</dbReference>
<dbReference type="Gene3D" id="3.90.79.10">
    <property type="entry name" value="Nucleoside Triphosphate Pyrophosphohydrolase"/>
    <property type="match status" value="1"/>
</dbReference>
<dbReference type="GO" id="GO:0016787">
    <property type="term" value="F:hydrolase activity"/>
    <property type="evidence" value="ECO:0007669"/>
    <property type="project" value="UniProtKB-KW"/>
</dbReference>
<feature type="domain" description="Nudix hydrolase" evidence="1">
    <location>
        <begin position="26"/>
        <end position="166"/>
    </location>
</feature>
<dbReference type="InterPro" id="IPR000086">
    <property type="entry name" value="NUDIX_hydrolase_dom"/>
</dbReference>
<proteinExistence type="predicted"/>
<dbReference type="Proteomes" id="UP001241758">
    <property type="component" value="Unassembled WGS sequence"/>
</dbReference>
<organism evidence="2 3">
    <name type="scientific">Actinoplanes sandaracinus</name>
    <dbReference type="NCBI Taxonomy" id="3045177"/>
    <lineage>
        <taxon>Bacteria</taxon>
        <taxon>Bacillati</taxon>
        <taxon>Actinomycetota</taxon>
        <taxon>Actinomycetes</taxon>
        <taxon>Micromonosporales</taxon>
        <taxon>Micromonosporaceae</taxon>
        <taxon>Actinoplanes</taxon>
    </lineage>
</organism>